<dbReference type="Pfam" id="PF13400">
    <property type="entry name" value="Tad"/>
    <property type="match status" value="1"/>
</dbReference>
<comment type="caution">
    <text evidence="2">The sequence shown here is derived from an EMBL/GenBank/DDBJ whole genome shotgun (WGS) entry which is preliminary data.</text>
</comment>
<dbReference type="AlphaFoldDB" id="A0A429V732"/>
<sequence>MKSSVRRFADSSSGAVAPTVALSLFALIAAGGIAFDYARLAAMDTELQQAADHAALAAATQLDKQSGAILRATAAAQALIRNETRFGISDATSGTRVTVPEVVFCSAFNDATADEASACTTTTSDSSARYVIVKVGQRAARYALTPIVGLLASGNVGAHAVAGLSSAICKEPPVMMCNPAASSSAFDVDSYIGKGIRLIATGGGGSYAPGDFGFLDVGAGASDLAKLMGYGSSNFECVDVTQPSTEPGSLSSVINEFNTRFDIFESGDSINCYSGSKCPPSINSRKDLVLKSGSDPTKLGDCGLVTGGGTKGWTVSNTPYRPTSATIATYSATPDAMGYPRDKCHAIDNLGNCSGGRIGSGDWDINAYWRVNHQSSIATGGLYPTTFNAAVMAAAPLPATVTRSYPTRYQVYKWETANRAAQLPTAGRAVTGVGTDYGQPVCRSGSIPASTTADRRVLPVAVVNCSGLSGKKPVNPIDWIDVFLIEPSTDRSVTTGSGKSKVTTDYTKKGDIYVEVIGRTSTGTGGTASQFVRRDKAYLIR</sequence>
<name>A0A429V732_9SPHN</name>
<organism evidence="2 3">
    <name type="scientific">Sphingomonas ginkgonis</name>
    <dbReference type="NCBI Taxonomy" id="2315330"/>
    <lineage>
        <taxon>Bacteria</taxon>
        <taxon>Pseudomonadati</taxon>
        <taxon>Pseudomonadota</taxon>
        <taxon>Alphaproteobacteria</taxon>
        <taxon>Sphingomonadales</taxon>
        <taxon>Sphingomonadaceae</taxon>
        <taxon>Sphingomonas</taxon>
    </lineage>
</organism>
<protein>
    <submittedName>
        <fullName evidence="2">Pilus assembly protein</fullName>
    </submittedName>
</protein>
<gene>
    <name evidence="2" type="ORF">HMF7854_01790</name>
</gene>
<dbReference type="InterPro" id="IPR028087">
    <property type="entry name" value="Tad_N"/>
</dbReference>
<feature type="domain" description="Putative Flp pilus-assembly TadG-like N-terminal" evidence="1">
    <location>
        <begin position="14"/>
        <end position="60"/>
    </location>
</feature>
<accession>A0A429V732</accession>
<evidence type="ECO:0000313" key="2">
    <source>
        <dbReference type="EMBL" id="RST29697.1"/>
    </source>
</evidence>
<proteinExistence type="predicted"/>
<dbReference type="EMBL" id="RWJF01000001">
    <property type="protein sequence ID" value="RST29697.1"/>
    <property type="molecule type" value="Genomic_DNA"/>
</dbReference>
<keyword evidence="3" id="KW-1185">Reference proteome</keyword>
<dbReference type="RefSeq" id="WP_126717536.1">
    <property type="nucleotide sequence ID" value="NZ_RWJF01000001.1"/>
</dbReference>
<dbReference type="Proteomes" id="UP000274661">
    <property type="component" value="Unassembled WGS sequence"/>
</dbReference>
<evidence type="ECO:0000313" key="3">
    <source>
        <dbReference type="Proteomes" id="UP000274661"/>
    </source>
</evidence>
<evidence type="ECO:0000259" key="1">
    <source>
        <dbReference type="Pfam" id="PF13400"/>
    </source>
</evidence>
<dbReference type="OrthoDB" id="8014659at2"/>
<reference evidence="2 3" key="1">
    <citation type="submission" date="2018-12" db="EMBL/GenBank/DDBJ databases">
        <title>Sphingomonas sp. HMF7854 Genome sequencing and assembly.</title>
        <authorList>
            <person name="Cha I."/>
            <person name="Kang H."/>
            <person name="Kim H."/>
            <person name="Kang J."/>
            <person name="Joh K."/>
        </authorList>
    </citation>
    <scope>NUCLEOTIDE SEQUENCE [LARGE SCALE GENOMIC DNA]</scope>
    <source>
        <strain evidence="2 3">HMF7854</strain>
    </source>
</reference>